<feature type="domain" description="L,D-TPase catalytic" evidence="7">
    <location>
        <begin position="257"/>
        <end position="420"/>
    </location>
</feature>
<dbReference type="Gene3D" id="2.40.440.10">
    <property type="entry name" value="L,D-transpeptidase catalytic domain-like"/>
    <property type="match status" value="1"/>
</dbReference>
<evidence type="ECO:0000259" key="7">
    <source>
        <dbReference type="Pfam" id="PF03734"/>
    </source>
</evidence>
<protein>
    <submittedName>
        <fullName evidence="9">L,D-transpeptidase family protein</fullName>
    </submittedName>
</protein>
<dbReference type="Pfam" id="PF03734">
    <property type="entry name" value="YkuD"/>
    <property type="match status" value="1"/>
</dbReference>
<keyword evidence="10" id="KW-1185">Reference proteome</keyword>
<evidence type="ECO:0000259" key="8">
    <source>
        <dbReference type="Pfam" id="PF20142"/>
    </source>
</evidence>
<evidence type="ECO:0000256" key="5">
    <source>
        <dbReference type="ARBA" id="ARBA00022984"/>
    </source>
</evidence>
<dbReference type="InterPro" id="IPR038063">
    <property type="entry name" value="Transpep_catalytic_dom"/>
</dbReference>
<evidence type="ECO:0000256" key="6">
    <source>
        <dbReference type="ARBA" id="ARBA00023316"/>
    </source>
</evidence>
<dbReference type="PANTHER" id="PTHR41533">
    <property type="entry name" value="L,D-TRANSPEPTIDASE HI_1667-RELATED"/>
    <property type="match status" value="1"/>
</dbReference>
<sequence>MKKLSNINISYKSIRTANTILLLCLFFTVLMLAVVTASGKSVPALSEEQKENKLSVEIQKQLAQGVGEMNFPISAKKLYTQRKFKEIWLNPENGAKQTWDAMLMIDCVLQYGLNHNDFHPNELLYSTLHDILERPNTIAIESQARFDIILTDAMLTFVNYLHYGKFNPQFPPGKLDRYDLPVFSAINHLKASLAAKEFQQHILAAQPQATAYRNLQHQLYLYTGLYAGDCYEIPESDIRKVAMNMERLRWADSNEKYAIQINIPSFLLQFYHSGIIDSFKVIVGKPAAATPTAMTSIASFTIAPEKAVSAKIFTGKILPEAIRNADYLKQHHYLIYNDAGQLLRPNTPYLIKIKEHSHRYLAKQTYACGEPLGIAAFPFRSLSKISMHGVSKTSLFNRENRALSNGCIKIKDPARLAALLYASGHPQNKSVLNQAIAARQTRTFYLKDPIGVRITYLTCEVKDGELITYNDVYNLDKTLEAAMYGSVQPSLAKK</sequence>
<evidence type="ECO:0000256" key="4">
    <source>
        <dbReference type="ARBA" id="ARBA00022960"/>
    </source>
</evidence>
<dbReference type="PANTHER" id="PTHR41533:SF2">
    <property type="entry name" value="BLR7131 PROTEIN"/>
    <property type="match status" value="1"/>
</dbReference>
<dbReference type="InterPro" id="IPR045380">
    <property type="entry name" value="LD_TPept_scaffold_dom"/>
</dbReference>
<keyword evidence="5" id="KW-0573">Peptidoglycan synthesis</keyword>
<feature type="domain" description="L,D-transpeptidase scaffold" evidence="8">
    <location>
        <begin position="76"/>
        <end position="219"/>
    </location>
</feature>
<gene>
    <name evidence="9" type="ORF">NPE20_14545</name>
</gene>
<name>A0ABT1T3K6_9SPHI</name>
<keyword evidence="4" id="KW-0133">Cell shape</keyword>
<evidence type="ECO:0000313" key="10">
    <source>
        <dbReference type="Proteomes" id="UP001204376"/>
    </source>
</evidence>
<dbReference type="Proteomes" id="UP001204376">
    <property type="component" value="Unassembled WGS sequence"/>
</dbReference>
<dbReference type="RefSeq" id="WP_256539380.1">
    <property type="nucleotide sequence ID" value="NZ_JANHOH010000002.1"/>
</dbReference>
<proteinExistence type="inferred from homology"/>
<organism evidence="9 10">
    <name type="scientific">Mucilaginibacter aquariorum</name>
    <dbReference type="NCBI Taxonomy" id="2967225"/>
    <lineage>
        <taxon>Bacteria</taxon>
        <taxon>Pseudomonadati</taxon>
        <taxon>Bacteroidota</taxon>
        <taxon>Sphingobacteriia</taxon>
        <taxon>Sphingobacteriales</taxon>
        <taxon>Sphingobacteriaceae</taxon>
        <taxon>Mucilaginibacter</taxon>
    </lineage>
</organism>
<evidence type="ECO:0000256" key="2">
    <source>
        <dbReference type="ARBA" id="ARBA00005992"/>
    </source>
</evidence>
<comment type="caution">
    <text evidence="9">The sequence shown here is derived from an EMBL/GenBank/DDBJ whole genome shotgun (WGS) entry which is preliminary data.</text>
</comment>
<keyword evidence="3" id="KW-0808">Transferase</keyword>
<dbReference type="InterPro" id="IPR052905">
    <property type="entry name" value="LD-transpeptidase_YkuD-like"/>
</dbReference>
<dbReference type="EMBL" id="JANHOH010000002">
    <property type="protein sequence ID" value="MCQ6959193.1"/>
    <property type="molecule type" value="Genomic_DNA"/>
</dbReference>
<keyword evidence="6" id="KW-0961">Cell wall biogenesis/degradation</keyword>
<dbReference type="CDD" id="cd16913">
    <property type="entry name" value="YkuD_like"/>
    <property type="match status" value="1"/>
</dbReference>
<comment type="pathway">
    <text evidence="1">Cell wall biogenesis; peptidoglycan biosynthesis.</text>
</comment>
<accession>A0ABT1T3K6</accession>
<dbReference type="InterPro" id="IPR005490">
    <property type="entry name" value="LD_TPept_cat_dom"/>
</dbReference>
<evidence type="ECO:0000313" key="9">
    <source>
        <dbReference type="EMBL" id="MCQ6959193.1"/>
    </source>
</evidence>
<evidence type="ECO:0000256" key="3">
    <source>
        <dbReference type="ARBA" id="ARBA00022679"/>
    </source>
</evidence>
<evidence type="ECO:0000256" key="1">
    <source>
        <dbReference type="ARBA" id="ARBA00004752"/>
    </source>
</evidence>
<reference evidence="9 10" key="1">
    <citation type="submission" date="2022-07" db="EMBL/GenBank/DDBJ databases">
        <title>Mucilaginibacter sp. JC4.</title>
        <authorList>
            <person name="Le V."/>
            <person name="Ko S.-R."/>
            <person name="Ahn C.-Y."/>
            <person name="Oh H.-M."/>
        </authorList>
    </citation>
    <scope>NUCLEOTIDE SEQUENCE [LARGE SCALE GENOMIC DNA]</scope>
    <source>
        <strain evidence="9 10">JC4</strain>
    </source>
</reference>
<dbReference type="Pfam" id="PF20142">
    <property type="entry name" value="Scaffold"/>
    <property type="match status" value="1"/>
</dbReference>
<comment type="similarity">
    <text evidence="2">Belongs to the YkuD family.</text>
</comment>
<dbReference type="SUPFAM" id="SSF141523">
    <property type="entry name" value="L,D-transpeptidase catalytic domain-like"/>
    <property type="match status" value="1"/>
</dbReference>